<evidence type="ECO:0000313" key="3">
    <source>
        <dbReference type="Proteomes" id="UP001066276"/>
    </source>
</evidence>
<proteinExistence type="predicted"/>
<feature type="compositionally biased region" description="Basic and acidic residues" evidence="1">
    <location>
        <begin position="50"/>
        <end position="71"/>
    </location>
</feature>
<dbReference type="AlphaFoldDB" id="A0AAV7S8A9"/>
<comment type="caution">
    <text evidence="2">The sequence shown here is derived from an EMBL/GenBank/DDBJ whole genome shotgun (WGS) entry which is preliminary data.</text>
</comment>
<organism evidence="2 3">
    <name type="scientific">Pleurodeles waltl</name>
    <name type="common">Iberian ribbed newt</name>
    <dbReference type="NCBI Taxonomy" id="8319"/>
    <lineage>
        <taxon>Eukaryota</taxon>
        <taxon>Metazoa</taxon>
        <taxon>Chordata</taxon>
        <taxon>Craniata</taxon>
        <taxon>Vertebrata</taxon>
        <taxon>Euteleostomi</taxon>
        <taxon>Amphibia</taxon>
        <taxon>Batrachia</taxon>
        <taxon>Caudata</taxon>
        <taxon>Salamandroidea</taxon>
        <taxon>Salamandridae</taxon>
        <taxon>Pleurodelinae</taxon>
        <taxon>Pleurodeles</taxon>
    </lineage>
</organism>
<accession>A0AAV7S8A9</accession>
<name>A0AAV7S8A9_PLEWA</name>
<sequence>MRNVELLAVAAGPEESCAHNGPKHDFMRRQGVRSTRGTRCSGRLKKRKQRAAERSTRVPSRGEQDGGRSSEVEGSGVADVEKHRRGLESRRGQSPRTGMSKMMAPPHPAEKV</sequence>
<reference evidence="2" key="1">
    <citation type="journal article" date="2022" name="bioRxiv">
        <title>Sequencing and chromosome-scale assembly of the giantPleurodeles waltlgenome.</title>
        <authorList>
            <person name="Brown T."/>
            <person name="Elewa A."/>
            <person name="Iarovenko S."/>
            <person name="Subramanian E."/>
            <person name="Araus A.J."/>
            <person name="Petzold A."/>
            <person name="Susuki M."/>
            <person name="Suzuki K.-i.T."/>
            <person name="Hayashi T."/>
            <person name="Toyoda A."/>
            <person name="Oliveira C."/>
            <person name="Osipova E."/>
            <person name="Leigh N.D."/>
            <person name="Simon A."/>
            <person name="Yun M.H."/>
        </authorList>
    </citation>
    <scope>NUCLEOTIDE SEQUENCE</scope>
    <source>
        <strain evidence="2">20211129_DDA</strain>
        <tissue evidence="2">Liver</tissue>
    </source>
</reference>
<evidence type="ECO:0000313" key="2">
    <source>
        <dbReference type="EMBL" id="KAJ1159985.1"/>
    </source>
</evidence>
<feature type="region of interest" description="Disordered" evidence="1">
    <location>
        <begin position="13"/>
        <end position="112"/>
    </location>
</feature>
<keyword evidence="3" id="KW-1185">Reference proteome</keyword>
<evidence type="ECO:0000256" key="1">
    <source>
        <dbReference type="SAM" id="MobiDB-lite"/>
    </source>
</evidence>
<dbReference type="EMBL" id="JANPWB010000008">
    <property type="protein sequence ID" value="KAJ1159985.1"/>
    <property type="molecule type" value="Genomic_DNA"/>
</dbReference>
<protein>
    <submittedName>
        <fullName evidence="2">Uncharacterized protein</fullName>
    </submittedName>
</protein>
<feature type="compositionally biased region" description="Basic and acidic residues" evidence="1">
    <location>
        <begin position="79"/>
        <end position="91"/>
    </location>
</feature>
<dbReference type="Proteomes" id="UP001066276">
    <property type="component" value="Chromosome 4_2"/>
</dbReference>
<gene>
    <name evidence="2" type="ORF">NDU88_000488</name>
</gene>